<evidence type="ECO:0000313" key="1">
    <source>
        <dbReference type="EMBL" id="KAK6948066.1"/>
    </source>
</evidence>
<comment type="caution">
    <text evidence="1">The sequence shown here is derived from an EMBL/GenBank/DDBJ whole genome shotgun (WGS) entry which is preliminary data.</text>
</comment>
<organism evidence="1 2">
    <name type="scientific">Daldinia eschscholtzii</name>
    <dbReference type="NCBI Taxonomy" id="292717"/>
    <lineage>
        <taxon>Eukaryota</taxon>
        <taxon>Fungi</taxon>
        <taxon>Dikarya</taxon>
        <taxon>Ascomycota</taxon>
        <taxon>Pezizomycotina</taxon>
        <taxon>Sordariomycetes</taxon>
        <taxon>Xylariomycetidae</taxon>
        <taxon>Xylariales</taxon>
        <taxon>Hypoxylaceae</taxon>
        <taxon>Daldinia</taxon>
    </lineage>
</organism>
<dbReference type="AlphaFoldDB" id="A0AAX6M6F1"/>
<reference evidence="1 2" key="1">
    <citation type="journal article" date="2024" name="Front Chem Biol">
        <title>Unveiling the potential of Daldinia eschscholtzii MFLUCC 19-0629 through bioactivity and bioinformatics studies for enhanced sustainable agriculture production.</title>
        <authorList>
            <person name="Brooks S."/>
            <person name="Weaver J.A."/>
            <person name="Klomchit A."/>
            <person name="Alharthi S.A."/>
            <person name="Onlamun T."/>
            <person name="Nurani R."/>
            <person name="Vong T.K."/>
            <person name="Alberti F."/>
            <person name="Greco C."/>
        </authorList>
    </citation>
    <scope>NUCLEOTIDE SEQUENCE [LARGE SCALE GENOMIC DNA]</scope>
    <source>
        <strain evidence="1">MFLUCC 19-0629</strain>
    </source>
</reference>
<protein>
    <submittedName>
        <fullName evidence="1">Uncharacterized protein</fullName>
    </submittedName>
</protein>
<gene>
    <name evidence="1" type="ORF">Daesc_009830</name>
</gene>
<dbReference type="EMBL" id="JBANMG010000010">
    <property type="protein sequence ID" value="KAK6948066.1"/>
    <property type="molecule type" value="Genomic_DNA"/>
</dbReference>
<sequence>MNHWVPIDTVAKMLQSFSLHPAYEEAQVYNVVSDKAQPAQPWSLLTGTVSESLGAQNAIPLRDWVDKLRNISNPSRQDMADLPALKMLDFYRTLGNGIDSLRYETKHAKRISGLEFPDIDKELLKSWLKGWNL</sequence>
<accession>A0AAX6M6F1</accession>
<dbReference type="Proteomes" id="UP001369815">
    <property type="component" value="Unassembled WGS sequence"/>
</dbReference>
<name>A0AAX6M6F1_9PEZI</name>
<evidence type="ECO:0000313" key="2">
    <source>
        <dbReference type="Proteomes" id="UP001369815"/>
    </source>
</evidence>
<keyword evidence="2" id="KW-1185">Reference proteome</keyword>
<proteinExistence type="predicted"/>
<dbReference type="Gene3D" id="3.40.50.720">
    <property type="entry name" value="NAD(P)-binding Rossmann-like Domain"/>
    <property type="match status" value="1"/>
</dbReference>